<keyword evidence="17" id="KW-1185">Reference proteome</keyword>
<dbReference type="InterPro" id="IPR006171">
    <property type="entry name" value="TOPRIM_dom"/>
</dbReference>
<keyword evidence="10 12" id="KW-0238">DNA-binding</keyword>
<dbReference type="Gene3D" id="1.10.860.10">
    <property type="entry name" value="DNAb Helicase, Chain A"/>
    <property type="match status" value="1"/>
</dbReference>
<dbReference type="FunFam" id="3.90.980.10:FF:000001">
    <property type="entry name" value="DNA primase"/>
    <property type="match status" value="1"/>
</dbReference>
<evidence type="ECO:0000313" key="16">
    <source>
        <dbReference type="EMBL" id="MCP8967157.1"/>
    </source>
</evidence>
<evidence type="ECO:0000256" key="13">
    <source>
        <dbReference type="PIRNR" id="PIRNR002811"/>
    </source>
</evidence>
<keyword evidence="11 12" id="KW-0804">Transcription</keyword>
<dbReference type="SUPFAM" id="SSF56731">
    <property type="entry name" value="DNA primase core"/>
    <property type="match status" value="1"/>
</dbReference>
<evidence type="ECO:0000256" key="4">
    <source>
        <dbReference type="ARBA" id="ARBA00022695"/>
    </source>
</evidence>
<comment type="function">
    <text evidence="12 13">RNA polymerase that catalyzes the synthesis of short RNA molecules used as primers for DNA polymerase during DNA replication.</text>
</comment>
<keyword evidence="7 12" id="KW-0863">Zinc-finger</keyword>
<evidence type="ECO:0000256" key="1">
    <source>
        <dbReference type="ARBA" id="ARBA00022478"/>
    </source>
</evidence>
<dbReference type="PANTHER" id="PTHR30313:SF2">
    <property type="entry name" value="DNA PRIMASE"/>
    <property type="match status" value="1"/>
</dbReference>
<keyword evidence="8 12" id="KW-0862">Zinc</keyword>
<evidence type="ECO:0000259" key="15">
    <source>
        <dbReference type="PROSITE" id="PS50880"/>
    </source>
</evidence>
<dbReference type="GO" id="GO:0000428">
    <property type="term" value="C:DNA-directed RNA polymerase complex"/>
    <property type="evidence" value="ECO:0007669"/>
    <property type="project" value="UniProtKB-KW"/>
</dbReference>
<evidence type="ECO:0000256" key="6">
    <source>
        <dbReference type="ARBA" id="ARBA00022723"/>
    </source>
</evidence>
<evidence type="ECO:0000313" key="17">
    <source>
        <dbReference type="Proteomes" id="UP001156102"/>
    </source>
</evidence>
<evidence type="ECO:0000256" key="3">
    <source>
        <dbReference type="ARBA" id="ARBA00022679"/>
    </source>
</evidence>
<dbReference type="Pfam" id="PF01807">
    <property type="entry name" value="Zn_ribbon_DnaG"/>
    <property type="match status" value="1"/>
</dbReference>
<dbReference type="PANTHER" id="PTHR30313">
    <property type="entry name" value="DNA PRIMASE"/>
    <property type="match status" value="1"/>
</dbReference>
<dbReference type="GO" id="GO:1990077">
    <property type="term" value="C:primosome complex"/>
    <property type="evidence" value="ECO:0007669"/>
    <property type="project" value="UniProtKB-KW"/>
</dbReference>
<dbReference type="InterPro" id="IPR034151">
    <property type="entry name" value="TOPRIM_DnaG_bac"/>
</dbReference>
<dbReference type="InterPro" id="IPR050219">
    <property type="entry name" value="DnaG_primase"/>
</dbReference>
<dbReference type="SUPFAM" id="SSF57783">
    <property type="entry name" value="Zinc beta-ribbon"/>
    <property type="match status" value="1"/>
</dbReference>
<dbReference type="HAMAP" id="MF_00974">
    <property type="entry name" value="DNA_primase_DnaG"/>
    <property type="match status" value="1"/>
</dbReference>
<dbReference type="InterPro" id="IPR036977">
    <property type="entry name" value="DNA_primase_Znf_CHC2"/>
</dbReference>
<keyword evidence="3 12" id="KW-0808">Transferase</keyword>
<comment type="similarity">
    <text evidence="12 13">Belongs to the DnaG primase family.</text>
</comment>
<dbReference type="InterPro" id="IPR002694">
    <property type="entry name" value="Znf_CHC2"/>
</dbReference>
<keyword evidence="2 12" id="KW-0639">Primosome</keyword>
<evidence type="ECO:0000256" key="9">
    <source>
        <dbReference type="ARBA" id="ARBA00022842"/>
    </source>
</evidence>
<dbReference type="PIRSF" id="PIRSF002811">
    <property type="entry name" value="DnaG"/>
    <property type="match status" value="1"/>
</dbReference>
<dbReference type="GO" id="GO:0003677">
    <property type="term" value="F:DNA binding"/>
    <property type="evidence" value="ECO:0007669"/>
    <property type="project" value="UniProtKB-KW"/>
</dbReference>
<dbReference type="Proteomes" id="UP001156102">
    <property type="component" value="Unassembled WGS sequence"/>
</dbReference>
<dbReference type="SMART" id="SM00493">
    <property type="entry name" value="TOPRIM"/>
    <property type="match status" value="1"/>
</dbReference>
<keyword evidence="9" id="KW-0460">Magnesium</keyword>
<keyword evidence="5 12" id="KW-0235">DNA replication</keyword>
<dbReference type="Pfam" id="PF10410">
    <property type="entry name" value="DnaB_bind"/>
    <property type="match status" value="1"/>
</dbReference>
<dbReference type="Pfam" id="PF08275">
    <property type="entry name" value="DNAG_N"/>
    <property type="match status" value="1"/>
</dbReference>
<feature type="zinc finger region" description="CHC2-type" evidence="12 14">
    <location>
        <begin position="40"/>
        <end position="64"/>
    </location>
</feature>
<dbReference type="InterPro" id="IPR037068">
    <property type="entry name" value="DNA_primase_core_N_sf"/>
</dbReference>
<dbReference type="InterPro" id="IPR030846">
    <property type="entry name" value="DnaG_bac"/>
</dbReference>
<keyword evidence="1 12" id="KW-0240">DNA-directed RNA polymerase</keyword>
<sequence length="596" mass="68132">MGNRIPEELVERVRQANDIVDVVGEHVQLRKQGRNYFGLCPFHGESTPSFSVSPDKQIFHCFGCGEGGNAISFVMKIDNLSFSEAVQKLGEKAGIHVAVEEAGQQETAEHEGAASMIEAHELLKKYYHHLLVNTEEGKEALEYLQQRGITKELIVQFELGYASAARDHAVRVLQRRGYTLPLMEQAGLIGRSETDGTFHDRFRHRIMFPIQDLQGRTVAFSGRSLGEAAPKYLNSPETPIFHKSKVLYNFHRARPAIRNEKRVLLYEGYADVLASISSGLPAAVATMGTALTEEQARILRRNVEQIILCYDGDNAGQKATVKAGSLLLKAGCEVRVLLLPDKLDPDEFVRRYGHEAFRRRIETASAFADFRLQYLRIGRNLQSPREQGEYIQEAVRELAQLTGNLLQAQPYLRLLAEEFAYPIEDLRNEFERSQSKVHKDQKKEHPARQAVKNKPKLIGYRGAEREIIFHMLRDADVAGHVQPYIEYFHTEEHKGILYELYAYYEKGNEPSISAFLNWLTNDSLKQIVIDIAEDELINPEYSTELLEGSLESLRKHKQRIEEMDYTFQLRNLEKQDSLAAARFAQEYLINRRKARR</sequence>
<gene>
    <name evidence="12 16" type="primary">dnaG</name>
    <name evidence="16" type="ORF">NK662_01220</name>
</gene>
<dbReference type="NCBIfam" id="TIGR01391">
    <property type="entry name" value="dnaG"/>
    <property type="match status" value="1"/>
</dbReference>
<organism evidence="16 17">
    <name type="scientific">Ectobacillus ponti</name>
    <dbReference type="NCBI Taxonomy" id="2961894"/>
    <lineage>
        <taxon>Bacteria</taxon>
        <taxon>Bacillati</taxon>
        <taxon>Bacillota</taxon>
        <taxon>Bacilli</taxon>
        <taxon>Bacillales</taxon>
        <taxon>Bacillaceae</taxon>
        <taxon>Ectobacillus</taxon>
    </lineage>
</organism>
<keyword evidence="4 12" id="KW-0548">Nucleotidyltransferase</keyword>
<comment type="domain">
    <text evidence="12">Contains an N-terminal zinc-binding domain, a central core domain that contains the primase activity, and a C-terminal DnaB-binding domain.</text>
</comment>
<evidence type="ECO:0000256" key="8">
    <source>
        <dbReference type="ARBA" id="ARBA00022833"/>
    </source>
</evidence>
<dbReference type="Gene3D" id="3.90.580.10">
    <property type="entry name" value="Zinc finger, CHC2-type domain"/>
    <property type="match status" value="1"/>
</dbReference>
<evidence type="ECO:0000256" key="10">
    <source>
        <dbReference type="ARBA" id="ARBA00023125"/>
    </source>
</evidence>
<dbReference type="AlphaFoldDB" id="A0AA41X212"/>
<comment type="caution">
    <text evidence="16">The sequence shown here is derived from an EMBL/GenBank/DDBJ whole genome shotgun (WGS) entry which is preliminary data.</text>
</comment>
<dbReference type="InterPro" id="IPR006295">
    <property type="entry name" value="DNA_primase_DnaG"/>
</dbReference>
<keyword evidence="6 12" id="KW-0479">Metal-binding</keyword>
<dbReference type="GO" id="GO:0006269">
    <property type="term" value="P:DNA replication, synthesis of primer"/>
    <property type="evidence" value="ECO:0007669"/>
    <property type="project" value="UniProtKB-UniRule"/>
</dbReference>
<dbReference type="InterPro" id="IPR016136">
    <property type="entry name" value="DNA_helicase_N/primase_C"/>
</dbReference>
<comment type="subunit">
    <text evidence="12">Monomer. Interacts with DnaB.</text>
</comment>
<proteinExistence type="inferred from homology"/>
<dbReference type="GO" id="GO:0008270">
    <property type="term" value="F:zinc ion binding"/>
    <property type="evidence" value="ECO:0007669"/>
    <property type="project" value="UniProtKB-UniRule"/>
</dbReference>
<dbReference type="InterPro" id="IPR013264">
    <property type="entry name" value="DNAG_N"/>
</dbReference>
<evidence type="ECO:0000256" key="2">
    <source>
        <dbReference type="ARBA" id="ARBA00022515"/>
    </source>
</evidence>
<dbReference type="Gene3D" id="3.90.980.10">
    <property type="entry name" value="DNA primase, catalytic core, N-terminal domain"/>
    <property type="match status" value="1"/>
</dbReference>
<name>A0AA41X212_9BACI</name>
<protein>
    <recommendedName>
        <fullName evidence="12 13">DNA primase</fullName>
        <ecNumber evidence="12">2.7.7.101</ecNumber>
    </recommendedName>
</protein>
<dbReference type="SMART" id="SM00400">
    <property type="entry name" value="ZnF_CHCC"/>
    <property type="match status" value="1"/>
</dbReference>
<evidence type="ECO:0000256" key="11">
    <source>
        <dbReference type="ARBA" id="ARBA00023163"/>
    </source>
</evidence>
<dbReference type="GO" id="GO:0003899">
    <property type="term" value="F:DNA-directed RNA polymerase activity"/>
    <property type="evidence" value="ECO:0007669"/>
    <property type="project" value="UniProtKB-UniRule"/>
</dbReference>
<dbReference type="FunFam" id="3.90.580.10:FF:000001">
    <property type="entry name" value="DNA primase"/>
    <property type="match status" value="1"/>
</dbReference>
<dbReference type="Gene3D" id="3.40.1360.10">
    <property type="match status" value="1"/>
</dbReference>
<evidence type="ECO:0000256" key="12">
    <source>
        <dbReference type="HAMAP-Rule" id="MF_00974"/>
    </source>
</evidence>
<dbReference type="PROSITE" id="PS50880">
    <property type="entry name" value="TOPRIM"/>
    <property type="match status" value="1"/>
</dbReference>
<comment type="catalytic activity">
    <reaction evidence="12">
        <text>ssDNA + n NTP = ssDNA/pppN(pN)n-1 hybrid + (n-1) diphosphate.</text>
        <dbReference type="EC" id="2.7.7.101"/>
    </reaction>
</comment>
<dbReference type="GO" id="GO:0005737">
    <property type="term" value="C:cytoplasm"/>
    <property type="evidence" value="ECO:0007669"/>
    <property type="project" value="TreeGrafter"/>
</dbReference>
<evidence type="ECO:0000256" key="7">
    <source>
        <dbReference type="ARBA" id="ARBA00022771"/>
    </source>
</evidence>
<dbReference type="CDD" id="cd03364">
    <property type="entry name" value="TOPRIM_DnaG_primases"/>
    <property type="match status" value="1"/>
</dbReference>
<dbReference type="Pfam" id="PF13155">
    <property type="entry name" value="Toprim_2"/>
    <property type="match status" value="1"/>
</dbReference>
<feature type="domain" description="Toprim" evidence="15">
    <location>
        <begin position="261"/>
        <end position="342"/>
    </location>
</feature>
<evidence type="ECO:0000256" key="14">
    <source>
        <dbReference type="PIRSR" id="PIRSR002811-1"/>
    </source>
</evidence>
<dbReference type="EMBL" id="JANCLT010000001">
    <property type="protein sequence ID" value="MCP8967157.1"/>
    <property type="molecule type" value="Genomic_DNA"/>
</dbReference>
<accession>A0AA41X212</accession>
<dbReference type="EC" id="2.7.7.101" evidence="12"/>
<reference evidence="16" key="1">
    <citation type="submission" date="2022-07" db="EMBL/GenBank/DDBJ databases">
        <authorList>
            <person name="Li W.-J."/>
            <person name="Deng Q.-Q."/>
        </authorList>
    </citation>
    <scope>NUCLEOTIDE SEQUENCE</scope>
    <source>
        <strain evidence="16">SYSU M60031</strain>
    </source>
</reference>
<dbReference type="InterPro" id="IPR019475">
    <property type="entry name" value="DNA_primase_DnaB-bd"/>
</dbReference>
<evidence type="ECO:0000256" key="5">
    <source>
        <dbReference type="ARBA" id="ARBA00022705"/>
    </source>
</evidence>
<comment type="cofactor">
    <cofactor evidence="12 13 14">
        <name>Zn(2+)</name>
        <dbReference type="ChEBI" id="CHEBI:29105"/>
    </cofactor>
    <text evidence="12 13 14">Binds 1 zinc ion per monomer.</text>
</comment>
<dbReference type="RefSeq" id="WP_254756535.1">
    <property type="nucleotide sequence ID" value="NZ_JANCLT010000001.1"/>
</dbReference>